<feature type="region of interest" description="Disordered" evidence="2">
    <location>
        <begin position="168"/>
        <end position="196"/>
    </location>
</feature>
<name>A0A1Z2LAP7_9ACTN</name>
<proteinExistence type="predicted"/>
<dbReference type="InterPro" id="IPR004176">
    <property type="entry name" value="Clp_R_N"/>
</dbReference>
<dbReference type="AlphaFoldDB" id="A0A1Z2LAP7"/>
<sequence length="196" mass="20315">MQSRTRDIGPAGTACEDRLSAELASVVAGARRRAVRDGDRQIDTAHLLHTLLEADAEARLVLDGGTGRVVRLLGYLVQRTIGYGLRWSGTAEDSGALSALPDSRAPGWSPPAGAALEGAYTRARARGADRVAGVDLLAALARDPDCRAAEVLRRAGVDPGLLAASLDAAHGRGSEPGGGRVSPGKAVTPPRENCHE</sequence>
<dbReference type="Gene3D" id="1.10.1780.10">
    <property type="entry name" value="Clp, N-terminal domain"/>
    <property type="match status" value="1"/>
</dbReference>
<keyword evidence="1" id="KW-0677">Repeat</keyword>
<reference evidence="4 5" key="1">
    <citation type="submission" date="2017-06" db="EMBL/GenBank/DDBJ databases">
        <title>Streptomyces albireticuli Genome sequencing and assembly.</title>
        <authorList>
            <person name="Wang Y."/>
            <person name="Du B."/>
            <person name="Ding Y."/>
            <person name="Liu H."/>
            <person name="Hou Q."/>
            <person name="Liu K."/>
            <person name="Yao L."/>
            <person name="Wang C."/>
        </authorList>
    </citation>
    <scope>NUCLEOTIDE SEQUENCE [LARGE SCALE GENOMIC DNA]</scope>
    <source>
        <strain evidence="4 5">MDJK11</strain>
    </source>
</reference>
<dbReference type="InterPro" id="IPR036628">
    <property type="entry name" value="Clp_N_dom_sf"/>
</dbReference>
<evidence type="ECO:0000313" key="5">
    <source>
        <dbReference type="Proteomes" id="UP000195755"/>
    </source>
</evidence>
<dbReference type="RefSeq" id="WP_087929123.1">
    <property type="nucleotide sequence ID" value="NZ_CP021744.1"/>
</dbReference>
<evidence type="ECO:0000256" key="2">
    <source>
        <dbReference type="SAM" id="MobiDB-lite"/>
    </source>
</evidence>
<feature type="domain" description="Clp R" evidence="3">
    <location>
        <begin position="16"/>
        <end position="174"/>
    </location>
</feature>
<dbReference type="Proteomes" id="UP000195755">
    <property type="component" value="Chromosome"/>
</dbReference>
<dbReference type="SUPFAM" id="SSF81923">
    <property type="entry name" value="Double Clp-N motif"/>
    <property type="match status" value="1"/>
</dbReference>
<evidence type="ECO:0000256" key="1">
    <source>
        <dbReference type="PROSITE-ProRule" id="PRU01251"/>
    </source>
</evidence>
<accession>A0A1Z2LAP7</accession>
<gene>
    <name evidence="4" type="ORF">SMD11_5725</name>
</gene>
<organism evidence="4 5">
    <name type="scientific">Streptomyces albireticuli</name>
    <dbReference type="NCBI Taxonomy" id="1940"/>
    <lineage>
        <taxon>Bacteria</taxon>
        <taxon>Bacillati</taxon>
        <taxon>Actinomycetota</taxon>
        <taxon>Actinomycetes</taxon>
        <taxon>Kitasatosporales</taxon>
        <taxon>Streptomycetaceae</taxon>
        <taxon>Streptomyces</taxon>
    </lineage>
</organism>
<dbReference type="KEGG" id="salj:SMD11_5725"/>
<evidence type="ECO:0000313" key="4">
    <source>
        <dbReference type="EMBL" id="ARZ71301.1"/>
    </source>
</evidence>
<dbReference type="OrthoDB" id="4328726at2"/>
<dbReference type="PROSITE" id="PS51903">
    <property type="entry name" value="CLP_R"/>
    <property type="match status" value="1"/>
</dbReference>
<dbReference type="Pfam" id="PF02861">
    <property type="entry name" value="Clp_N"/>
    <property type="match status" value="1"/>
</dbReference>
<protein>
    <submittedName>
        <fullName evidence="4">Peptidase</fullName>
    </submittedName>
</protein>
<dbReference type="EMBL" id="CP021744">
    <property type="protein sequence ID" value="ARZ71301.1"/>
    <property type="molecule type" value="Genomic_DNA"/>
</dbReference>
<evidence type="ECO:0000259" key="3">
    <source>
        <dbReference type="PROSITE" id="PS51903"/>
    </source>
</evidence>